<reference evidence="1" key="1">
    <citation type="journal article" date="2022" name="bioRxiv">
        <title>Sequencing and chromosome-scale assembly of the giantPleurodeles waltlgenome.</title>
        <authorList>
            <person name="Brown T."/>
            <person name="Elewa A."/>
            <person name="Iarovenko S."/>
            <person name="Subramanian E."/>
            <person name="Araus A.J."/>
            <person name="Petzold A."/>
            <person name="Susuki M."/>
            <person name="Suzuki K.-i.T."/>
            <person name="Hayashi T."/>
            <person name="Toyoda A."/>
            <person name="Oliveira C."/>
            <person name="Osipova E."/>
            <person name="Leigh N.D."/>
            <person name="Simon A."/>
            <person name="Yun M.H."/>
        </authorList>
    </citation>
    <scope>NUCLEOTIDE SEQUENCE</scope>
    <source>
        <strain evidence="1">20211129_DDA</strain>
        <tissue evidence="1">Liver</tissue>
    </source>
</reference>
<proteinExistence type="predicted"/>
<dbReference type="AlphaFoldDB" id="A0AAV7QJR8"/>
<feature type="non-terminal residue" evidence="1">
    <location>
        <position position="90"/>
    </location>
</feature>
<evidence type="ECO:0000313" key="2">
    <source>
        <dbReference type="Proteomes" id="UP001066276"/>
    </source>
</evidence>
<gene>
    <name evidence="1" type="ORF">NDU88_006682</name>
</gene>
<name>A0AAV7QJR8_PLEWA</name>
<comment type="caution">
    <text evidence="1">The sequence shown here is derived from an EMBL/GenBank/DDBJ whole genome shotgun (WGS) entry which is preliminary data.</text>
</comment>
<dbReference type="Proteomes" id="UP001066276">
    <property type="component" value="Chromosome 6"/>
</dbReference>
<organism evidence="1 2">
    <name type="scientific">Pleurodeles waltl</name>
    <name type="common">Iberian ribbed newt</name>
    <dbReference type="NCBI Taxonomy" id="8319"/>
    <lineage>
        <taxon>Eukaryota</taxon>
        <taxon>Metazoa</taxon>
        <taxon>Chordata</taxon>
        <taxon>Craniata</taxon>
        <taxon>Vertebrata</taxon>
        <taxon>Euteleostomi</taxon>
        <taxon>Amphibia</taxon>
        <taxon>Batrachia</taxon>
        <taxon>Caudata</taxon>
        <taxon>Salamandroidea</taxon>
        <taxon>Salamandridae</taxon>
        <taxon>Pleurodelinae</taxon>
        <taxon>Pleurodeles</taxon>
    </lineage>
</organism>
<feature type="non-terminal residue" evidence="1">
    <location>
        <position position="1"/>
    </location>
</feature>
<protein>
    <submittedName>
        <fullName evidence="1">Uncharacterized protein</fullName>
    </submittedName>
</protein>
<keyword evidence="2" id="KW-1185">Reference proteome</keyword>
<accession>A0AAV7QJR8</accession>
<sequence>VNGHQKKGIWRAITKKMWPLGVHSRQNAQCHKRLEDLRRWAQKITEAQLRLSSQCCLGARRAMTPIMARILAVAYLELAGHLRAAQQPQG</sequence>
<evidence type="ECO:0000313" key="1">
    <source>
        <dbReference type="EMBL" id="KAJ1140325.1"/>
    </source>
</evidence>
<dbReference type="EMBL" id="JANPWB010000010">
    <property type="protein sequence ID" value="KAJ1140325.1"/>
    <property type="molecule type" value="Genomic_DNA"/>
</dbReference>